<dbReference type="OrthoDB" id="8960711at2"/>
<sequence>MSHVHSSFKESGLVPGSMLPGFENREIASCVSERHVPTNVFCYSRPDLWQDRIWRVLSDYITDDVKAAFLDDLPEYIVSDDLSWLDTIIERVVGEWPDIKEVTADRLVHEFDAFRMFHATRTNDLAAFYQNGLRFMTNRDIEDRARIIFLNGSFPRVSEEKLSAAIAELNGGHHANRFDLKPRIYCCADENDFTTRLGNSGHYLDFGSEYLFNLGSCLTSCSEAKQALREIGSPTMFVIDVPMHLINRSTILEFSGNVLEFLFSSLSDSLEARALSPGAGTVIILRNEIPANAFVGHFHPKHFFHSHK</sequence>
<dbReference type="RefSeq" id="WP_153746971.1">
    <property type="nucleotide sequence ID" value="NZ_BAAADI010000002.1"/>
</dbReference>
<evidence type="ECO:0000313" key="2">
    <source>
        <dbReference type="Proteomes" id="UP000466730"/>
    </source>
</evidence>
<accession>A0A844BED8</accession>
<reference evidence="1 2" key="1">
    <citation type="submission" date="2019-11" db="EMBL/GenBank/DDBJ databases">
        <title>Draft Whole-Genome sequence of the marine photosynthetic bacterium Rhodovulum strictum DSM 11289.</title>
        <authorList>
            <person name="Kyndt J.A."/>
            <person name="Meyer T.E."/>
        </authorList>
    </citation>
    <scope>NUCLEOTIDE SEQUENCE [LARGE SCALE GENOMIC DNA]</scope>
    <source>
        <strain evidence="1 2">DSM 11289</strain>
    </source>
</reference>
<dbReference type="Proteomes" id="UP000466730">
    <property type="component" value="Unassembled WGS sequence"/>
</dbReference>
<organism evidence="1 2">
    <name type="scientific">Rhodovulum strictum</name>
    <dbReference type="NCBI Taxonomy" id="58314"/>
    <lineage>
        <taxon>Bacteria</taxon>
        <taxon>Pseudomonadati</taxon>
        <taxon>Pseudomonadota</taxon>
        <taxon>Alphaproteobacteria</taxon>
        <taxon>Rhodobacterales</taxon>
        <taxon>Paracoccaceae</taxon>
        <taxon>Rhodovulum</taxon>
    </lineage>
</organism>
<gene>
    <name evidence="1" type="ORF">GH815_01620</name>
</gene>
<evidence type="ECO:0000313" key="1">
    <source>
        <dbReference type="EMBL" id="MRH19675.1"/>
    </source>
</evidence>
<name>A0A844BED8_9RHOB</name>
<dbReference type="EMBL" id="WJPO01000001">
    <property type="protein sequence ID" value="MRH19675.1"/>
    <property type="molecule type" value="Genomic_DNA"/>
</dbReference>
<dbReference type="AlphaFoldDB" id="A0A844BED8"/>
<protein>
    <submittedName>
        <fullName evidence="1">Uncharacterized protein</fullName>
    </submittedName>
</protein>
<keyword evidence="2" id="KW-1185">Reference proteome</keyword>
<proteinExistence type="predicted"/>
<comment type="caution">
    <text evidence="1">The sequence shown here is derived from an EMBL/GenBank/DDBJ whole genome shotgun (WGS) entry which is preliminary data.</text>
</comment>